<dbReference type="PROSITE" id="PS50075">
    <property type="entry name" value="CARRIER"/>
    <property type="match status" value="1"/>
</dbReference>
<dbReference type="InterPro" id="IPR006162">
    <property type="entry name" value="Ppantetheine_attach_site"/>
</dbReference>
<dbReference type="AlphaFoldDB" id="A0A1Z1C504"/>
<evidence type="ECO:0000256" key="1">
    <source>
        <dbReference type="ARBA" id="ARBA00022450"/>
    </source>
</evidence>
<evidence type="ECO:0000256" key="2">
    <source>
        <dbReference type="ARBA" id="ARBA00022553"/>
    </source>
</evidence>
<dbReference type="SUPFAM" id="SSF47336">
    <property type="entry name" value="ACP-like"/>
    <property type="match status" value="1"/>
</dbReference>
<dbReference type="InterPro" id="IPR051414">
    <property type="entry name" value="Adenylate-forming_Reductase"/>
</dbReference>
<evidence type="ECO:0000313" key="6">
    <source>
        <dbReference type="EMBL" id="AUW30831.1"/>
    </source>
</evidence>
<dbReference type="Pfam" id="PF23562">
    <property type="entry name" value="AMP-binding_C_3"/>
    <property type="match status" value="1"/>
</dbReference>
<sequence>MPRPWTSPIPQQQCALYVWIENTNFLLPTMAYRHQSEDYQDLNYFVCTLGQAAALNNEHPQPFKTINDFIDHQARQFPTRPAVGFPVPQKNAGEQWAFEDLQQISVQTVRHIVASTSSPSKTEQRTVALLCPSSVEFLFYWLALMRTGRSVLLIAPQCLPSAIGHLCRVCDVKTLFFDNVYLELAKAAQNHMKLESNEWDIHLEPLIDVEEIMDTTNAGAALPKIQPVNDFVISPVSGGDTAYLHHTSGTSTGLPKPIPQTHRAAVGVLPRFRDGHEKSTFTTTPLYHGGIADCFRAWTSGAMIWLFPGADVPITASNVIKCLKLPRKREIPEVAYFSSVPYVLQMMAAENEGIECLKGMELVGVGGAALPEMVGNKLVMNGINLVSRFGSAECGFLLSSHRYYETDAEWQYLRSHESPHLKFEEREEGLDELIVLPTWPHIAKPNREDGSYATSDLFEAHPSIRNAYRYSSRADSQLNLITGKKFDPAPLEAAIATSPFVDDILVFGNERPYPGALIFRSPVAAYMADDDILNALWPSVEKLNAESQGHARLSRSMLIIMSKEIPVLPKSSKGTTMRGQAERTYARDIDRAYSGRPQSPKDGPLQGDTQSSVSDEDVAITTLNIIKNILHTQEVISENTDLFSIGVDSVASVQIRAFINNKLLPDEPNTLPLSVVYDCGTIKNLARYIINTRHGKATKATNNEDELNLMRSLVDHYSLFPLTNELNSPRQAVVVLTGATGALGAHILAGLLASSQVSIVHCLVRAASRVAAEERVSKALRARKKLGLNMGSPRICCHPCKLSESTLGLEEDLYSSLAGHATVIIHAAWAVNFSMRLSSFKDHLAGLENLIDFANFPKPHTPRFLFCSSTASVLGHHTRSTIPESISHNPHSASPLGYSRSKWVAEAICEQAYERTPLRGNIAVLRIGQLCGDSEIGIWNASEAWPLMLSSVKVLKALPDLSQNLDWLPVDTAAEAVIEIALNDTEKLPGTTEENIPVYHILNPSRATTWSDVLTWMKKLSPGFAIISPADWVARLKNLEENHPCTKLLGLWMEAYGEDKGSAGANKDVVFDTEKTKEVTTVMSNVKPIDEAQFEKMWKWIEQEMV</sequence>
<evidence type="ECO:0000259" key="4">
    <source>
        <dbReference type="PROSITE" id="PS50075"/>
    </source>
</evidence>
<dbReference type="Pfam" id="PF00550">
    <property type="entry name" value="PP-binding"/>
    <property type="match status" value="1"/>
</dbReference>
<proteinExistence type="predicted"/>
<dbReference type="Gene3D" id="3.40.50.720">
    <property type="entry name" value="NAD(P)-binding Rossmann-like Domain"/>
    <property type="match status" value="1"/>
</dbReference>
<dbReference type="Gene3D" id="3.40.50.12780">
    <property type="entry name" value="N-terminal domain of ligase-like"/>
    <property type="match status" value="1"/>
</dbReference>
<protein>
    <submittedName>
        <fullName evidence="6">Putative NRPS</fullName>
    </submittedName>
    <submittedName>
        <fullName evidence="5">Putative non-ribosomal peptide synthetase</fullName>
    </submittedName>
</protein>
<dbReference type="PROSITE" id="PS00012">
    <property type="entry name" value="PHOSPHOPANTETHEINE"/>
    <property type="match status" value="1"/>
</dbReference>
<dbReference type="EMBL" id="KX264286">
    <property type="protein sequence ID" value="ANM86641.1"/>
    <property type="molecule type" value="Genomic_DNA"/>
</dbReference>
<accession>A0A1Z1C504</accession>
<dbReference type="PANTHER" id="PTHR43439">
    <property type="entry name" value="PHENYLACETATE-COENZYME A LIGASE"/>
    <property type="match status" value="1"/>
</dbReference>
<reference evidence="6" key="2">
    <citation type="submission" date="2017-12" db="EMBL/GenBank/DDBJ databases">
        <title>Genome Sequencing Reveals a Rich Biosynthetic Potential.</title>
        <authorList>
            <person name="Bertrand R.L."/>
            <person name="Abdel-Hameed M.E."/>
            <person name="Sorensen J.L."/>
        </authorList>
    </citation>
    <scope>NUCLEOTIDE SEQUENCE</scope>
</reference>
<dbReference type="SUPFAM" id="SSF51735">
    <property type="entry name" value="NAD(P)-binding Rossmann-fold domains"/>
    <property type="match status" value="1"/>
</dbReference>
<name>A0A1Z1C504_CLAUC</name>
<keyword evidence="2" id="KW-0597">Phosphoprotein</keyword>
<dbReference type="InterPro" id="IPR000873">
    <property type="entry name" value="AMP-dep_synth/lig_dom"/>
</dbReference>
<reference evidence="5" key="1">
    <citation type="submission" date="2016-05" db="EMBL/GenBank/DDBJ databases">
        <title>Lichen genome sequencing reveals its rich biosynthetic potential.</title>
        <authorList>
            <person name="Bertrand R.L."/>
            <person name="Abdel-Hameed M."/>
            <person name="Sorensen J.L."/>
        </authorList>
    </citation>
    <scope>NUCLEOTIDE SEQUENCE</scope>
</reference>
<dbReference type="InterPro" id="IPR036291">
    <property type="entry name" value="NAD(P)-bd_dom_sf"/>
</dbReference>
<dbReference type="InterPro" id="IPR013120">
    <property type="entry name" value="FAR_NAD-bd"/>
</dbReference>
<gene>
    <name evidence="5" type="primary">nrps-8</name>
</gene>
<dbReference type="EMBL" id="MG777477">
    <property type="protein sequence ID" value="AUW30831.1"/>
    <property type="molecule type" value="Genomic_DNA"/>
</dbReference>
<feature type="compositionally biased region" description="Basic and acidic residues" evidence="3">
    <location>
        <begin position="580"/>
        <end position="593"/>
    </location>
</feature>
<evidence type="ECO:0000313" key="5">
    <source>
        <dbReference type="EMBL" id="ANM86641.1"/>
    </source>
</evidence>
<dbReference type="InterPro" id="IPR009081">
    <property type="entry name" value="PP-bd_ACP"/>
</dbReference>
<organism evidence="5">
    <name type="scientific">Cladonia uncialis subsp. uncialis</name>
    <dbReference type="NCBI Taxonomy" id="180999"/>
    <lineage>
        <taxon>Eukaryota</taxon>
        <taxon>Fungi</taxon>
        <taxon>Dikarya</taxon>
        <taxon>Ascomycota</taxon>
        <taxon>Pezizomycotina</taxon>
        <taxon>Lecanoromycetes</taxon>
        <taxon>OSLEUM clade</taxon>
        <taxon>Lecanoromycetidae</taxon>
        <taxon>Lecanorales</taxon>
        <taxon>Lecanorineae</taxon>
        <taxon>Cladoniaceae</taxon>
        <taxon>Cladonia</taxon>
    </lineage>
</organism>
<evidence type="ECO:0000256" key="3">
    <source>
        <dbReference type="SAM" id="MobiDB-lite"/>
    </source>
</evidence>
<feature type="region of interest" description="Disordered" evidence="3">
    <location>
        <begin position="570"/>
        <end position="613"/>
    </location>
</feature>
<dbReference type="InterPro" id="IPR042099">
    <property type="entry name" value="ANL_N_sf"/>
</dbReference>
<dbReference type="Pfam" id="PF00501">
    <property type="entry name" value="AMP-binding"/>
    <property type="match status" value="1"/>
</dbReference>
<dbReference type="Gene3D" id="1.10.1200.10">
    <property type="entry name" value="ACP-like"/>
    <property type="match status" value="1"/>
</dbReference>
<dbReference type="PANTHER" id="PTHR43439:SF2">
    <property type="entry name" value="ENZYME, PUTATIVE (JCVI)-RELATED"/>
    <property type="match status" value="1"/>
</dbReference>
<feature type="domain" description="Carrier" evidence="4">
    <location>
        <begin position="613"/>
        <end position="693"/>
    </location>
</feature>
<dbReference type="Pfam" id="PF07993">
    <property type="entry name" value="NAD_binding_4"/>
    <property type="match status" value="1"/>
</dbReference>
<dbReference type="InterPro" id="IPR036736">
    <property type="entry name" value="ACP-like_sf"/>
</dbReference>
<keyword evidence="1" id="KW-0596">Phosphopantetheine</keyword>
<dbReference type="SUPFAM" id="SSF56801">
    <property type="entry name" value="Acetyl-CoA synthetase-like"/>
    <property type="match status" value="1"/>
</dbReference>